<evidence type="ECO:0000313" key="2">
    <source>
        <dbReference type="EMBL" id="CAF1360306.1"/>
    </source>
</evidence>
<dbReference type="EMBL" id="CAJNOU010000930">
    <property type="protein sequence ID" value="CAF1117875.1"/>
    <property type="molecule type" value="Genomic_DNA"/>
</dbReference>
<dbReference type="OrthoDB" id="2499658at2759"/>
<accession>A0A814QD16</accession>
<name>A0A814QD16_9BILA</name>
<gene>
    <name evidence="3" type="ORF">FNK824_LOCUS11731</name>
    <name evidence="4" type="ORF">OTI717_LOCUS18149</name>
    <name evidence="2" type="ORF">RFH988_LOCUS32779</name>
    <name evidence="1" type="ORF">SEV965_LOCUS16739</name>
</gene>
<dbReference type="Proteomes" id="UP000663882">
    <property type="component" value="Unassembled WGS sequence"/>
</dbReference>
<dbReference type="EMBL" id="CAJNOO010003919">
    <property type="protein sequence ID" value="CAF1360306.1"/>
    <property type="molecule type" value="Genomic_DNA"/>
</dbReference>
<dbReference type="Proteomes" id="UP000663889">
    <property type="component" value="Unassembled WGS sequence"/>
</dbReference>
<evidence type="ECO:0000313" key="5">
    <source>
        <dbReference type="Proteomes" id="UP000663889"/>
    </source>
</evidence>
<organism evidence="1 5">
    <name type="scientific">Rotaria sordida</name>
    <dbReference type="NCBI Taxonomy" id="392033"/>
    <lineage>
        <taxon>Eukaryota</taxon>
        <taxon>Metazoa</taxon>
        <taxon>Spiralia</taxon>
        <taxon>Gnathifera</taxon>
        <taxon>Rotifera</taxon>
        <taxon>Eurotatoria</taxon>
        <taxon>Bdelloidea</taxon>
        <taxon>Philodinida</taxon>
        <taxon>Philodinidae</taxon>
        <taxon>Rotaria</taxon>
    </lineage>
</organism>
<proteinExistence type="predicted"/>
<dbReference type="EMBL" id="CAJOAX010002473">
    <property type="protein sequence ID" value="CAF3798719.1"/>
    <property type="molecule type" value="Genomic_DNA"/>
</dbReference>
<dbReference type="EMBL" id="CAJOBE010001417">
    <property type="protein sequence ID" value="CAF3741879.1"/>
    <property type="molecule type" value="Genomic_DNA"/>
</dbReference>
<evidence type="ECO:0000313" key="3">
    <source>
        <dbReference type="EMBL" id="CAF3741879.1"/>
    </source>
</evidence>
<dbReference type="Proteomes" id="UP000663823">
    <property type="component" value="Unassembled WGS sequence"/>
</dbReference>
<protein>
    <submittedName>
        <fullName evidence="1">Uncharacterized protein</fullName>
    </submittedName>
</protein>
<comment type="caution">
    <text evidence="1">The sequence shown here is derived from an EMBL/GenBank/DDBJ whole genome shotgun (WGS) entry which is preliminary data.</text>
</comment>
<dbReference type="AlphaFoldDB" id="A0A814QD16"/>
<evidence type="ECO:0000313" key="4">
    <source>
        <dbReference type="EMBL" id="CAF3798719.1"/>
    </source>
</evidence>
<evidence type="ECO:0000313" key="1">
    <source>
        <dbReference type="EMBL" id="CAF1117875.1"/>
    </source>
</evidence>
<sequence>MALHQQSINKSVIDEEDLPSSVTDNLNLVNDEVSIITHCLKIADIDRSNTVPSILPCKIIEMIKKDQSVNILYKVASLNGIISDSFSSSDFIDLSETVSADL</sequence>
<dbReference type="Proteomes" id="UP000663874">
    <property type="component" value="Unassembled WGS sequence"/>
</dbReference>
<reference evidence="1" key="1">
    <citation type="submission" date="2021-02" db="EMBL/GenBank/DDBJ databases">
        <authorList>
            <person name="Nowell W R."/>
        </authorList>
    </citation>
    <scope>NUCLEOTIDE SEQUENCE</scope>
</reference>